<keyword evidence="5" id="KW-1185">Reference proteome</keyword>
<dbReference type="RefSeq" id="WP_096240441.1">
    <property type="nucleotide sequence ID" value="NZ_LT907978.1"/>
</dbReference>
<dbReference type="GO" id="GO:0016491">
    <property type="term" value="F:oxidoreductase activity"/>
    <property type="evidence" value="ECO:0007669"/>
    <property type="project" value="UniProtKB-KW"/>
</dbReference>
<dbReference type="PANTHER" id="PTHR43278">
    <property type="entry name" value="NAD(P)H-DEPENDENT FMN-CONTAINING OXIDOREDUCTASE YWQN-RELATED"/>
    <property type="match status" value="1"/>
</dbReference>
<gene>
    <name evidence="4" type="ORF">EHLA_1835</name>
</gene>
<keyword evidence="4" id="KW-0560">Oxidoreductase</keyword>
<dbReference type="Proteomes" id="UP000217549">
    <property type="component" value="Chromosome I"/>
</dbReference>
<dbReference type="SUPFAM" id="SSF52218">
    <property type="entry name" value="Flavoproteins"/>
    <property type="match status" value="1"/>
</dbReference>
<evidence type="ECO:0000256" key="1">
    <source>
        <dbReference type="ARBA" id="ARBA00022630"/>
    </source>
</evidence>
<protein>
    <submittedName>
        <fullName evidence="4">NADPH-dependent FMN reductase</fullName>
        <ecNumber evidence="4">1.-.-.-</ecNumber>
    </submittedName>
</protein>
<dbReference type="EMBL" id="LT907978">
    <property type="protein sequence ID" value="SOB72538.1"/>
    <property type="molecule type" value="Genomic_DNA"/>
</dbReference>
<proteinExistence type="predicted"/>
<evidence type="ECO:0000259" key="3">
    <source>
        <dbReference type="Pfam" id="PF03358"/>
    </source>
</evidence>
<dbReference type="InterPro" id="IPR005025">
    <property type="entry name" value="FMN_Rdtase-like_dom"/>
</dbReference>
<feature type="domain" description="NADPH-dependent FMN reductase-like" evidence="3">
    <location>
        <begin position="3"/>
        <end position="107"/>
    </location>
</feature>
<dbReference type="Pfam" id="PF03358">
    <property type="entry name" value="FMN_red"/>
    <property type="match status" value="1"/>
</dbReference>
<organism evidence="4 5">
    <name type="scientific">Anaerobutyricum hallii</name>
    <dbReference type="NCBI Taxonomy" id="39488"/>
    <lineage>
        <taxon>Bacteria</taxon>
        <taxon>Bacillati</taxon>
        <taxon>Bacillota</taxon>
        <taxon>Clostridia</taxon>
        <taxon>Lachnospirales</taxon>
        <taxon>Lachnospiraceae</taxon>
        <taxon>Anaerobutyricum</taxon>
    </lineage>
</organism>
<reference evidence="5" key="1">
    <citation type="submission" date="2017-09" db="EMBL/GenBank/DDBJ databases">
        <authorList>
            <person name="Shetty A S."/>
        </authorList>
    </citation>
    <scope>NUCLEOTIDE SEQUENCE [LARGE SCALE GENOMIC DNA]</scope>
</reference>
<keyword evidence="1" id="KW-0285">Flavoprotein</keyword>
<dbReference type="PANTHER" id="PTHR43278:SF2">
    <property type="entry name" value="IRON-SULFUR FLAVOPROTEIN"/>
    <property type="match status" value="1"/>
</dbReference>
<dbReference type="AlphaFoldDB" id="A0A285PSE7"/>
<dbReference type="KEGG" id="ehl:EHLA_1835"/>
<accession>A0A285PSE7</accession>
<evidence type="ECO:0000313" key="5">
    <source>
        <dbReference type="Proteomes" id="UP000217549"/>
    </source>
</evidence>
<dbReference type="InterPro" id="IPR029039">
    <property type="entry name" value="Flavoprotein-like_sf"/>
</dbReference>
<sequence>MKNVLIISSSPRKKGNSQILCEQFKKGAEAKGHQVELVRIMEQNIGFCRACDGCMRNGGTCVLKDDMAEILKMFQKADVLVLATPVYFYGISAQMKTFIDRTYPIWQHLGKKEIYYIISAGLGEDIIERSLGDLNGFVEHLEEYKIAGKIYAANVMDAGLVENQSVFKKAYDMGYSIRL</sequence>
<dbReference type="Gene3D" id="3.40.50.360">
    <property type="match status" value="1"/>
</dbReference>
<dbReference type="EC" id="1.-.-.-" evidence="4"/>
<name>A0A285PSE7_9FIRM</name>
<evidence type="ECO:0000256" key="2">
    <source>
        <dbReference type="ARBA" id="ARBA00022643"/>
    </source>
</evidence>
<evidence type="ECO:0000313" key="4">
    <source>
        <dbReference type="EMBL" id="SOB72538.1"/>
    </source>
</evidence>
<keyword evidence="2" id="KW-0288">FMN</keyword>
<dbReference type="InterPro" id="IPR051796">
    <property type="entry name" value="ISF_SsuE-like"/>
</dbReference>